<dbReference type="Gene3D" id="3.40.109.10">
    <property type="entry name" value="NADH Oxidase"/>
    <property type="match status" value="1"/>
</dbReference>
<dbReference type="PANTHER" id="PTHR43673">
    <property type="entry name" value="NAD(P)H NITROREDUCTASE YDGI-RELATED"/>
    <property type="match status" value="1"/>
</dbReference>
<comment type="similarity">
    <text evidence="1">Belongs to the nitroreductase family.</text>
</comment>
<evidence type="ECO:0000256" key="2">
    <source>
        <dbReference type="ARBA" id="ARBA00023002"/>
    </source>
</evidence>
<reference evidence="4" key="1">
    <citation type="journal article" date="2020" name="mSystems">
        <title>Genome- and Community-Level Interaction Insights into Carbon Utilization and Element Cycling Functions of Hydrothermarchaeota in Hydrothermal Sediment.</title>
        <authorList>
            <person name="Zhou Z."/>
            <person name="Liu Y."/>
            <person name="Xu W."/>
            <person name="Pan J."/>
            <person name="Luo Z.H."/>
            <person name="Li M."/>
        </authorList>
    </citation>
    <scope>NUCLEOTIDE SEQUENCE [LARGE SCALE GENOMIC DNA]</scope>
    <source>
        <strain evidence="4">HyVt-92</strain>
    </source>
</reference>
<feature type="domain" description="Nitroreductase" evidence="3">
    <location>
        <begin position="7"/>
        <end position="59"/>
    </location>
</feature>
<sequence length="168" mass="19166">MEFYEVIRKRKSVRRYGKRPVEEEKVRRVLEAARLAPSAANRQPWRFFVVNTEKIKEEFPDEYNRNWFWHAPLVICACGLPGQAWKRPDGKSYLDVDVAIAMEHLVLAATAEGLGTCWIGAFNPSVIKKILALPDELEPIALTPLGYPASSPKPTYRKPFEEVVKIIG</sequence>
<evidence type="ECO:0000256" key="1">
    <source>
        <dbReference type="ARBA" id="ARBA00007118"/>
    </source>
</evidence>
<protein>
    <submittedName>
        <fullName evidence="4">Nitroreductase</fullName>
    </submittedName>
</protein>
<evidence type="ECO:0000313" key="4">
    <source>
        <dbReference type="EMBL" id="HHF98066.1"/>
    </source>
</evidence>
<name>A0A7V5HYR8_UNCAE</name>
<dbReference type="SUPFAM" id="SSF55469">
    <property type="entry name" value="FMN-dependent nitroreductase-like"/>
    <property type="match status" value="1"/>
</dbReference>
<dbReference type="Proteomes" id="UP000886070">
    <property type="component" value="Unassembled WGS sequence"/>
</dbReference>
<organism evidence="4">
    <name type="scientific">Aerophobetes bacterium</name>
    <dbReference type="NCBI Taxonomy" id="2030807"/>
    <lineage>
        <taxon>Bacteria</taxon>
        <taxon>Candidatus Aerophobota</taxon>
    </lineage>
</organism>
<gene>
    <name evidence="4" type="ORF">ENL39_01070</name>
</gene>
<dbReference type="InterPro" id="IPR029479">
    <property type="entry name" value="Nitroreductase"/>
</dbReference>
<dbReference type="PANTHER" id="PTHR43673:SF10">
    <property type="entry name" value="NADH DEHYDROGENASE_NAD(P)H NITROREDUCTASE XCC3605-RELATED"/>
    <property type="match status" value="1"/>
</dbReference>
<dbReference type="EMBL" id="DRTT01000030">
    <property type="protein sequence ID" value="HHF98066.1"/>
    <property type="molecule type" value="Genomic_DNA"/>
</dbReference>
<feature type="domain" description="Nitroreductase" evidence="3">
    <location>
        <begin position="62"/>
        <end position="147"/>
    </location>
</feature>
<accession>A0A7V5HYR8</accession>
<comment type="caution">
    <text evidence="4">The sequence shown here is derived from an EMBL/GenBank/DDBJ whole genome shotgun (WGS) entry which is preliminary data.</text>
</comment>
<dbReference type="GO" id="GO:0016491">
    <property type="term" value="F:oxidoreductase activity"/>
    <property type="evidence" value="ECO:0007669"/>
    <property type="project" value="UniProtKB-KW"/>
</dbReference>
<proteinExistence type="inferred from homology"/>
<dbReference type="InterPro" id="IPR000415">
    <property type="entry name" value="Nitroreductase-like"/>
</dbReference>
<keyword evidence="2" id="KW-0560">Oxidoreductase</keyword>
<dbReference type="Pfam" id="PF00881">
    <property type="entry name" value="Nitroreductase"/>
    <property type="match status" value="2"/>
</dbReference>
<dbReference type="AlphaFoldDB" id="A0A7V5HYR8"/>
<evidence type="ECO:0000259" key="3">
    <source>
        <dbReference type="Pfam" id="PF00881"/>
    </source>
</evidence>